<dbReference type="SUPFAM" id="SSF48264">
    <property type="entry name" value="Cytochrome P450"/>
    <property type="match status" value="1"/>
</dbReference>
<sequence>MAHLLSSSMDNKMALGIGMPVALLGCYGAYQWYRSRDLPPGPIGLPVVGRLPWLHPSQLHLCIEQMVNKYGDIISFRMGSQLMIAIGNYDMLKEMMNDDNYAARPRPPFLERLIQGCGIFNTEGESWTRQRRLALKSLRDFGFARTRSAEMVDVQLDLIFQLLEKSVEEKQSLRVIDAFTEATNGVIAQLTINRRFKQDEAEFKFLNRAIKSFFETPLFLSLPLLFPYLDPITRILPSADKFIQLVLEFHEFIREQIHIRESILVDESMEPECLCDVYIQEKRKAEKLGDFESYKELQIIRVILEFFMAGTDTTARSLEWLFVLMATHPDIQSKVQSELDQEVGSDRRVQTSDKPKLHFTNAVIEEAYRFVSLAVVGPFHRAKSEAVFNGYRIPKDAVIFPCAYISNHDPRIWSKPNEFYPEHFLDQKGVFTGPGKNVPFLIGRRACPGEGLARMEVFLMFTAIMQRYRVSLAPEFVGKEAKIVKGFISGLRTPGEHRLLFRPC</sequence>
<dbReference type="GO" id="GO:0006082">
    <property type="term" value="P:organic acid metabolic process"/>
    <property type="evidence" value="ECO:0007669"/>
    <property type="project" value="TreeGrafter"/>
</dbReference>
<protein>
    <recommendedName>
        <fullName evidence="10">Cytochrome P450</fullName>
    </recommendedName>
</protein>
<accession>A0A267EW85</accession>
<keyword evidence="3 7" id="KW-0479">Metal-binding</keyword>
<dbReference type="InterPro" id="IPR050182">
    <property type="entry name" value="Cytochrome_P450_fam2"/>
</dbReference>
<dbReference type="GO" id="GO:0016712">
    <property type="term" value="F:oxidoreductase activity, acting on paired donors, with incorporation or reduction of molecular oxygen, reduced flavin or flavoprotein as one donor, and incorporation of one atom of oxygen"/>
    <property type="evidence" value="ECO:0007669"/>
    <property type="project" value="TreeGrafter"/>
</dbReference>
<feature type="binding site" description="axial binding residue" evidence="7">
    <location>
        <position position="447"/>
    </location>
    <ligand>
        <name>heme</name>
        <dbReference type="ChEBI" id="CHEBI:30413"/>
    </ligand>
    <ligandPart>
        <name>Fe</name>
        <dbReference type="ChEBI" id="CHEBI:18248"/>
    </ligandPart>
</feature>
<evidence type="ECO:0000256" key="6">
    <source>
        <dbReference type="ARBA" id="ARBA00023033"/>
    </source>
</evidence>
<organism evidence="8 9">
    <name type="scientific">Macrostomum lignano</name>
    <dbReference type="NCBI Taxonomy" id="282301"/>
    <lineage>
        <taxon>Eukaryota</taxon>
        <taxon>Metazoa</taxon>
        <taxon>Spiralia</taxon>
        <taxon>Lophotrochozoa</taxon>
        <taxon>Platyhelminthes</taxon>
        <taxon>Rhabditophora</taxon>
        <taxon>Macrostomorpha</taxon>
        <taxon>Macrostomida</taxon>
        <taxon>Macrostomidae</taxon>
        <taxon>Macrostomum</taxon>
    </lineage>
</organism>
<dbReference type="PRINTS" id="PR00463">
    <property type="entry name" value="EP450I"/>
</dbReference>
<keyword evidence="9" id="KW-1185">Reference proteome</keyword>
<comment type="similarity">
    <text evidence="2">Belongs to the cytochrome P450 family.</text>
</comment>
<dbReference type="CDD" id="cd20617">
    <property type="entry name" value="CYP1_2-like"/>
    <property type="match status" value="1"/>
</dbReference>
<comment type="caution">
    <text evidence="8">The sequence shown here is derived from an EMBL/GenBank/DDBJ whole genome shotgun (WGS) entry which is preliminary data.</text>
</comment>
<keyword evidence="7" id="KW-0349">Heme</keyword>
<keyword evidence="5 7" id="KW-0408">Iron</keyword>
<dbReference type="PANTHER" id="PTHR24300:SF375">
    <property type="entry name" value="CYTOCHROME P450 FAMILY"/>
    <property type="match status" value="1"/>
</dbReference>
<dbReference type="GO" id="GO:0005506">
    <property type="term" value="F:iron ion binding"/>
    <property type="evidence" value="ECO:0007669"/>
    <property type="project" value="InterPro"/>
</dbReference>
<evidence type="ECO:0000256" key="2">
    <source>
        <dbReference type="ARBA" id="ARBA00010617"/>
    </source>
</evidence>
<comment type="cofactor">
    <cofactor evidence="1 7">
        <name>heme</name>
        <dbReference type="ChEBI" id="CHEBI:30413"/>
    </cofactor>
</comment>
<reference evidence="8 9" key="1">
    <citation type="submission" date="2017-06" db="EMBL/GenBank/DDBJ databases">
        <title>A platform for efficient transgenesis in Macrostomum lignano, a flatworm model organism for stem cell research.</title>
        <authorList>
            <person name="Berezikov E."/>
        </authorList>
    </citation>
    <scope>NUCLEOTIDE SEQUENCE [LARGE SCALE GENOMIC DNA]</scope>
    <source>
        <strain evidence="8">DV1</strain>
        <tissue evidence="8">Whole organism</tissue>
    </source>
</reference>
<dbReference type="EMBL" id="NIVC01001617">
    <property type="protein sequence ID" value="PAA65790.1"/>
    <property type="molecule type" value="Genomic_DNA"/>
</dbReference>
<dbReference type="PANTHER" id="PTHR24300">
    <property type="entry name" value="CYTOCHROME P450 508A4-RELATED"/>
    <property type="match status" value="1"/>
</dbReference>
<dbReference type="FunFam" id="1.10.630.10:FF:000036">
    <property type="entry name" value="CYtochrome P450 family"/>
    <property type="match status" value="1"/>
</dbReference>
<evidence type="ECO:0000313" key="8">
    <source>
        <dbReference type="EMBL" id="PAA65790.1"/>
    </source>
</evidence>
<name>A0A267EW85_9PLAT</name>
<dbReference type="STRING" id="282301.A0A267EW85"/>
<proteinExistence type="inferred from homology"/>
<dbReference type="GO" id="GO:0020037">
    <property type="term" value="F:heme binding"/>
    <property type="evidence" value="ECO:0007669"/>
    <property type="project" value="InterPro"/>
</dbReference>
<gene>
    <name evidence="8" type="ORF">BOX15_Mlig015231g1</name>
</gene>
<dbReference type="GO" id="GO:0006805">
    <property type="term" value="P:xenobiotic metabolic process"/>
    <property type="evidence" value="ECO:0007669"/>
    <property type="project" value="TreeGrafter"/>
</dbReference>
<evidence type="ECO:0000256" key="3">
    <source>
        <dbReference type="ARBA" id="ARBA00022723"/>
    </source>
</evidence>
<evidence type="ECO:0008006" key="10">
    <source>
        <dbReference type="Google" id="ProtNLM"/>
    </source>
</evidence>
<dbReference type="PRINTS" id="PR00385">
    <property type="entry name" value="P450"/>
</dbReference>
<keyword evidence="4" id="KW-0560">Oxidoreductase</keyword>
<dbReference type="OrthoDB" id="1055148at2759"/>
<dbReference type="Proteomes" id="UP000215902">
    <property type="component" value="Unassembled WGS sequence"/>
</dbReference>
<evidence type="ECO:0000256" key="5">
    <source>
        <dbReference type="ARBA" id="ARBA00023004"/>
    </source>
</evidence>
<dbReference type="Gene3D" id="1.10.630.10">
    <property type="entry name" value="Cytochrome P450"/>
    <property type="match status" value="1"/>
</dbReference>
<evidence type="ECO:0000256" key="7">
    <source>
        <dbReference type="PIRSR" id="PIRSR602401-1"/>
    </source>
</evidence>
<evidence type="ECO:0000256" key="4">
    <source>
        <dbReference type="ARBA" id="ARBA00023002"/>
    </source>
</evidence>
<evidence type="ECO:0000313" key="9">
    <source>
        <dbReference type="Proteomes" id="UP000215902"/>
    </source>
</evidence>
<dbReference type="InterPro" id="IPR036396">
    <property type="entry name" value="Cyt_P450_sf"/>
</dbReference>
<dbReference type="AlphaFoldDB" id="A0A267EW85"/>
<dbReference type="GO" id="GO:0005737">
    <property type="term" value="C:cytoplasm"/>
    <property type="evidence" value="ECO:0007669"/>
    <property type="project" value="TreeGrafter"/>
</dbReference>
<dbReference type="Pfam" id="PF00067">
    <property type="entry name" value="p450"/>
    <property type="match status" value="1"/>
</dbReference>
<dbReference type="InterPro" id="IPR001128">
    <property type="entry name" value="Cyt_P450"/>
</dbReference>
<evidence type="ECO:0000256" key="1">
    <source>
        <dbReference type="ARBA" id="ARBA00001971"/>
    </source>
</evidence>
<keyword evidence="6" id="KW-0503">Monooxygenase</keyword>
<dbReference type="InterPro" id="IPR002401">
    <property type="entry name" value="Cyt_P450_E_grp-I"/>
</dbReference>